<feature type="region of interest" description="Disordered" evidence="1">
    <location>
        <begin position="44"/>
        <end position="73"/>
    </location>
</feature>
<accession>A0A8X6TVQ0</accession>
<name>A0A8X6TVQ0_NEPPI</name>
<evidence type="ECO:0000313" key="3">
    <source>
        <dbReference type="Proteomes" id="UP000887013"/>
    </source>
</evidence>
<keyword evidence="3" id="KW-1185">Reference proteome</keyword>
<evidence type="ECO:0000256" key="1">
    <source>
        <dbReference type="SAM" id="MobiDB-lite"/>
    </source>
</evidence>
<proteinExistence type="predicted"/>
<feature type="compositionally biased region" description="Acidic residues" evidence="1">
    <location>
        <begin position="62"/>
        <end position="73"/>
    </location>
</feature>
<dbReference type="AlphaFoldDB" id="A0A8X6TVQ0"/>
<reference evidence="2" key="1">
    <citation type="submission" date="2020-08" db="EMBL/GenBank/DDBJ databases">
        <title>Multicomponent nature underlies the extraordinary mechanical properties of spider dragline silk.</title>
        <authorList>
            <person name="Kono N."/>
            <person name="Nakamura H."/>
            <person name="Mori M."/>
            <person name="Yoshida Y."/>
            <person name="Ohtoshi R."/>
            <person name="Malay A.D."/>
            <person name="Moran D.A.P."/>
            <person name="Tomita M."/>
            <person name="Numata K."/>
            <person name="Arakawa K."/>
        </authorList>
    </citation>
    <scope>NUCLEOTIDE SEQUENCE</scope>
</reference>
<sequence length="73" mass="8443">MTLYVKRQDISGNRFKKKCPTQSTDFEKTLGYWIVNVKWSEKMAPQGSTDSDDTMKGIPSIQDEEDTSYMENI</sequence>
<comment type="caution">
    <text evidence="2">The sequence shown here is derived from an EMBL/GenBank/DDBJ whole genome shotgun (WGS) entry which is preliminary data.</text>
</comment>
<organism evidence="2 3">
    <name type="scientific">Nephila pilipes</name>
    <name type="common">Giant wood spider</name>
    <name type="synonym">Nephila maculata</name>
    <dbReference type="NCBI Taxonomy" id="299642"/>
    <lineage>
        <taxon>Eukaryota</taxon>
        <taxon>Metazoa</taxon>
        <taxon>Ecdysozoa</taxon>
        <taxon>Arthropoda</taxon>
        <taxon>Chelicerata</taxon>
        <taxon>Arachnida</taxon>
        <taxon>Araneae</taxon>
        <taxon>Araneomorphae</taxon>
        <taxon>Entelegynae</taxon>
        <taxon>Araneoidea</taxon>
        <taxon>Nephilidae</taxon>
        <taxon>Nephila</taxon>
    </lineage>
</organism>
<protein>
    <submittedName>
        <fullName evidence="2">Uncharacterized protein</fullName>
    </submittedName>
</protein>
<dbReference type="EMBL" id="BMAW01067850">
    <property type="protein sequence ID" value="GFT61665.1"/>
    <property type="molecule type" value="Genomic_DNA"/>
</dbReference>
<evidence type="ECO:0000313" key="2">
    <source>
        <dbReference type="EMBL" id="GFT61665.1"/>
    </source>
</evidence>
<gene>
    <name evidence="2" type="ORF">NPIL_407631</name>
</gene>
<dbReference type="Proteomes" id="UP000887013">
    <property type="component" value="Unassembled WGS sequence"/>
</dbReference>
<dbReference type="OrthoDB" id="10490528at2759"/>